<dbReference type="GO" id="GO:0016787">
    <property type="term" value="F:hydrolase activity"/>
    <property type="evidence" value="ECO:0007669"/>
    <property type="project" value="UniProtKB-KW"/>
</dbReference>
<sequence length="202" mass="23351">MAATKIFNLWAKRSPEWETKYEDTLLKAFCDYGKGSTSYQETRAKLFGAGYELYILAFFIGLYHGQTKDLVADKAKRKDFGWAIENWGTAEARGGRKQYGQIREYMFMALVARTEIDWIALDKGDITPRKVVDLLIDKMEKYANFGFDFMQDKLEDNPDYFYKETAFLQVFLNFMRSSTSENAAAAAAEEEEEEEEEAESLD</sequence>
<evidence type="ECO:0000256" key="1">
    <source>
        <dbReference type="SAM" id="MobiDB-lite"/>
    </source>
</evidence>
<organism evidence="2 3">
    <name type="scientific">Bacteroides thetaiotaomicron</name>
    <dbReference type="NCBI Taxonomy" id="818"/>
    <lineage>
        <taxon>Bacteria</taxon>
        <taxon>Pseudomonadati</taxon>
        <taxon>Bacteroidota</taxon>
        <taxon>Bacteroidia</taxon>
        <taxon>Bacteroidales</taxon>
        <taxon>Bacteroidaceae</taxon>
        <taxon>Bacteroides</taxon>
    </lineage>
</organism>
<dbReference type="RefSeq" id="WP_264386668.1">
    <property type="nucleotide sequence ID" value="NZ_CP083681.1"/>
</dbReference>
<reference evidence="2" key="1">
    <citation type="submission" date="2021-06" db="EMBL/GenBank/DDBJ databases">
        <title>Interrogation of the integrated mobile genetic elements in gut-associated Bacteroides with a consensus prediction approach.</title>
        <authorList>
            <person name="Campbell D.E."/>
            <person name="Leigh J.R."/>
            <person name="Kim T."/>
            <person name="England W."/>
            <person name="Whitaker R.J."/>
            <person name="Degnan P.H."/>
        </authorList>
    </citation>
    <scope>NUCLEOTIDE SEQUENCE</scope>
    <source>
        <strain evidence="2">VPI-BTDOT2</strain>
    </source>
</reference>
<gene>
    <name evidence="2" type="ORF">KQP59_14850</name>
</gene>
<accession>A0AA46U7B2</accession>
<dbReference type="Proteomes" id="UP001156216">
    <property type="component" value="Chromosome"/>
</dbReference>
<feature type="compositionally biased region" description="Acidic residues" evidence="1">
    <location>
        <begin position="188"/>
        <end position="202"/>
    </location>
</feature>
<evidence type="ECO:0000313" key="2">
    <source>
        <dbReference type="EMBL" id="UYU69566.1"/>
    </source>
</evidence>
<evidence type="ECO:0000313" key="3">
    <source>
        <dbReference type="Proteomes" id="UP001156216"/>
    </source>
</evidence>
<feature type="region of interest" description="Disordered" evidence="1">
    <location>
        <begin position="182"/>
        <end position="202"/>
    </location>
</feature>
<proteinExistence type="predicted"/>
<keyword evidence="2" id="KW-0378">Hydrolase</keyword>
<protein>
    <submittedName>
        <fullName evidence="2">Glycoside hydrolase family 15</fullName>
    </submittedName>
</protein>
<dbReference type="AlphaFoldDB" id="A0AA46U7B2"/>
<dbReference type="EMBL" id="CP083681">
    <property type="protein sequence ID" value="UYU69566.1"/>
    <property type="molecule type" value="Genomic_DNA"/>
</dbReference>
<name>A0AA46U7B2_BACT4</name>